<dbReference type="PANTHER" id="PTHR12307">
    <property type="entry name" value="PROTEIN PHOSPHATASE 1 REGULATORY SUBUNIT"/>
    <property type="match status" value="1"/>
</dbReference>
<dbReference type="GO" id="GO:0000164">
    <property type="term" value="C:protein phosphatase type 1 complex"/>
    <property type="evidence" value="ECO:0007669"/>
    <property type="project" value="TreeGrafter"/>
</dbReference>
<organism evidence="3 4">
    <name type="scientific">Denticeps clupeoides</name>
    <name type="common">denticle herring</name>
    <dbReference type="NCBI Taxonomy" id="299321"/>
    <lineage>
        <taxon>Eukaryota</taxon>
        <taxon>Metazoa</taxon>
        <taxon>Chordata</taxon>
        <taxon>Craniata</taxon>
        <taxon>Vertebrata</taxon>
        <taxon>Euteleostomi</taxon>
        <taxon>Actinopterygii</taxon>
        <taxon>Neopterygii</taxon>
        <taxon>Teleostei</taxon>
        <taxon>Clupei</taxon>
        <taxon>Clupeiformes</taxon>
        <taxon>Denticipitoidei</taxon>
        <taxon>Denticipitidae</taxon>
        <taxon>Denticeps</taxon>
    </lineage>
</organism>
<gene>
    <name evidence="3" type="primary">ppp1r3db</name>
</gene>
<dbReference type="PANTHER" id="PTHR12307:SF4">
    <property type="entry name" value="PROTEIN PHOSPHATASE 1 REGULATORY SUBUNIT 3D"/>
    <property type="match status" value="1"/>
</dbReference>
<name>A0AAY4EJV7_9TELE</name>
<accession>A0AAY4EJV7</accession>
<dbReference type="AlphaFoldDB" id="A0AAY4EJV7"/>
<feature type="region of interest" description="Disordered" evidence="1">
    <location>
        <begin position="84"/>
        <end position="117"/>
    </location>
</feature>
<dbReference type="InterPro" id="IPR038175">
    <property type="entry name" value="CBM21_dom_sf"/>
</dbReference>
<reference evidence="3" key="2">
    <citation type="submission" date="2025-08" db="UniProtKB">
        <authorList>
            <consortium name="Ensembl"/>
        </authorList>
    </citation>
    <scope>IDENTIFICATION</scope>
</reference>
<evidence type="ECO:0000259" key="2">
    <source>
        <dbReference type="PROSITE" id="PS51159"/>
    </source>
</evidence>
<dbReference type="GeneID" id="114800690"/>
<dbReference type="RefSeq" id="XP_028854201.1">
    <property type="nucleotide sequence ID" value="XM_028998368.1"/>
</dbReference>
<dbReference type="Proteomes" id="UP000694580">
    <property type="component" value="Chromosome 12"/>
</dbReference>
<dbReference type="Ensembl" id="ENSDCDT00010068086.1">
    <property type="protein sequence ID" value="ENSDCDP00010057406.1"/>
    <property type="gene ID" value="ENSDCDG00010032518.1"/>
</dbReference>
<dbReference type="Gene3D" id="2.60.40.2440">
    <property type="entry name" value="Carbohydrate binding type-21 domain"/>
    <property type="match status" value="1"/>
</dbReference>
<keyword evidence="4" id="KW-1185">Reference proteome</keyword>
<evidence type="ECO:0000256" key="1">
    <source>
        <dbReference type="SAM" id="MobiDB-lite"/>
    </source>
</evidence>
<dbReference type="PROSITE" id="PS51159">
    <property type="entry name" value="CBM21"/>
    <property type="match status" value="1"/>
</dbReference>
<evidence type="ECO:0000313" key="4">
    <source>
        <dbReference type="Proteomes" id="UP000694580"/>
    </source>
</evidence>
<dbReference type="GO" id="GO:0008157">
    <property type="term" value="F:protein phosphatase 1 binding"/>
    <property type="evidence" value="ECO:0007669"/>
    <property type="project" value="TreeGrafter"/>
</dbReference>
<sequence length="340" mass="38725">MCRNPCRTWGCSSRGSFGKSEGDGLANKHMGTVLHDGNMTESGPLLQPLQTKTGQNVQFTSGVSSVSRPFVTVRLRDVWDPKPEVKKEPVRIRPPSPKPTAQWQPRRSLSCEPAPKTIMRRRAQSLPASRKSSHDPRHLQVRFVDSLGLDLEEVKVFRVGEDPSVPMHVISRLMMNSEMFWGKNLELSLPYFQPCFPEDASTHPGFLERLFRQRVCLERVLCSELGIIGTVQVLNLAYEKEVTVTYSFTDWKSLTDTKAVWVSTVRRETPGQLESDVFRFRLPVPPFILQPGAKLEFAICFQVMGAEYWDNNSGHNYKLICHNYKLTVPKECEDSMVHFI</sequence>
<proteinExistence type="predicted"/>
<protein>
    <recommendedName>
        <fullName evidence="2">CBM21 domain-containing protein</fullName>
    </recommendedName>
</protein>
<evidence type="ECO:0000313" key="3">
    <source>
        <dbReference type="Ensembl" id="ENSDCDP00010057406.1"/>
    </source>
</evidence>
<reference evidence="3 4" key="1">
    <citation type="submission" date="2020-06" db="EMBL/GenBank/DDBJ databases">
        <authorList>
            <consortium name="Wellcome Sanger Institute Data Sharing"/>
        </authorList>
    </citation>
    <scope>NUCLEOTIDE SEQUENCE [LARGE SCALE GENOMIC DNA]</scope>
</reference>
<dbReference type="Pfam" id="PF03370">
    <property type="entry name" value="CBM_21"/>
    <property type="match status" value="1"/>
</dbReference>
<dbReference type="InterPro" id="IPR050782">
    <property type="entry name" value="PP1_regulatory_subunit_3"/>
</dbReference>
<feature type="domain" description="CBM21" evidence="2">
    <location>
        <begin position="207"/>
        <end position="320"/>
    </location>
</feature>
<reference evidence="3" key="3">
    <citation type="submission" date="2025-09" db="UniProtKB">
        <authorList>
            <consortium name="Ensembl"/>
        </authorList>
    </citation>
    <scope>IDENTIFICATION</scope>
</reference>
<dbReference type="InterPro" id="IPR005036">
    <property type="entry name" value="CBM21_dom"/>
</dbReference>
<dbReference type="GO" id="GO:2001069">
    <property type="term" value="F:glycogen binding"/>
    <property type="evidence" value="ECO:0007669"/>
    <property type="project" value="TreeGrafter"/>
</dbReference>
<dbReference type="GeneTree" id="ENSGT00940000161921"/>
<dbReference type="GO" id="GO:0005979">
    <property type="term" value="P:regulation of glycogen biosynthetic process"/>
    <property type="evidence" value="ECO:0007669"/>
    <property type="project" value="TreeGrafter"/>
</dbReference>